<evidence type="ECO:0000313" key="1">
    <source>
        <dbReference type="EMBL" id="AIC83411.1"/>
    </source>
</evidence>
<geneLocation type="mitochondrion" evidence="1"/>
<sequence length="134" mass="15409">MIRSAPFSVATMAVLNHIGCTSLQVSLRLRGAGFRRYSAKAGHFNNNHNRHWYRHLIVAYSPGGKLPLPFYIWFGFTEGGPPLLVQGSPSSEAQYMDRNSQSNWLGWPIGSYRQFLMPLLLRNCYYSHYYSYLL</sequence>
<gene>
    <name evidence="1" type="primary">orf134</name>
</gene>
<reference evidence="1" key="1">
    <citation type="journal article" date="2014" name="Mitochondrion">
        <title>Comparative analysis of 11 Brassicales mitochondrial genomes and the mitochondrial transcriptome of Brassica oleracea.</title>
        <authorList>
            <person name="Grewe F."/>
            <person name="Edger P.P."/>
            <person name="Keren I."/>
            <person name="Sultan L."/>
            <person name="Pires J.C."/>
            <person name="Ostersetzer-Biran O."/>
            <person name="Mower J.P."/>
        </authorList>
    </citation>
    <scope>NUCLEOTIDE SEQUENCE</scope>
</reference>
<accession>A0A068BEC5</accession>
<dbReference type="EMBL" id="KJ820684">
    <property type="protein sequence ID" value="AIC83411.1"/>
    <property type="molecule type" value="Genomic_DNA"/>
</dbReference>
<organism evidence="1">
    <name type="scientific">Batis maritima</name>
    <name type="common">Maritime saltwort</name>
    <dbReference type="NCBI Taxonomy" id="4436"/>
    <lineage>
        <taxon>Eukaryota</taxon>
        <taxon>Viridiplantae</taxon>
        <taxon>Streptophyta</taxon>
        <taxon>Embryophyta</taxon>
        <taxon>Tracheophyta</taxon>
        <taxon>Spermatophyta</taxon>
        <taxon>Magnoliopsida</taxon>
        <taxon>eudicotyledons</taxon>
        <taxon>Gunneridae</taxon>
        <taxon>Pentapetalae</taxon>
        <taxon>rosids</taxon>
        <taxon>malvids</taxon>
        <taxon>Brassicales</taxon>
        <taxon>Bataceae</taxon>
        <taxon>Batis</taxon>
    </lineage>
</organism>
<dbReference type="RefSeq" id="YP_009045808.1">
    <property type="nucleotide sequence ID" value="NC_024429.1"/>
</dbReference>
<dbReference type="AlphaFoldDB" id="A0A068BEC5"/>
<proteinExistence type="predicted"/>
<protein>
    <submittedName>
        <fullName evidence="1">Orf134</fullName>
    </submittedName>
</protein>
<name>A0A068BEC5_BATMA</name>
<keyword evidence="1" id="KW-0496">Mitochondrion</keyword>
<dbReference type="GeneID" id="19737024"/>